<sequence>MKTWKEFNVTFEISAKELGQLLVARFADWVGTPSEKLLEDGEHVIDHLTDDGYHDRDALKNIPVERWAMAWEYFDKETGRER</sequence>
<gene>
    <name evidence="1" type="ORF">EDM57_05070</name>
</gene>
<organism evidence="1 2">
    <name type="scientific">Brevibacillus gelatini</name>
    <dbReference type="NCBI Taxonomy" id="1655277"/>
    <lineage>
        <taxon>Bacteria</taxon>
        <taxon>Bacillati</taxon>
        <taxon>Bacillota</taxon>
        <taxon>Bacilli</taxon>
        <taxon>Bacillales</taxon>
        <taxon>Paenibacillaceae</taxon>
        <taxon>Brevibacillus</taxon>
    </lineage>
</organism>
<dbReference type="RefSeq" id="WP_122903681.1">
    <property type="nucleotide sequence ID" value="NZ_RHHS01000013.1"/>
</dbReference>
<comment type="caution">
    <text evidence="1">The sequence shown here is derived from an EMBL/GenBank/DDBJ whole genome shotgun (WGS) entry which is preliminary data.</text>
</comment>
<reference evidence="1 2" key="1">
    <citation type="submission" date="2018-10" db="EMBL/GenBank/DDBJ databases">
        <title>Phylogenomics of Brevibacillus.</title>
        <authorList>
            <person name="Dunlap C."/>
        </authorList>
    </citation>
    <scope>NUCLEOTIDE SEQUENCE [LARGE SCALE GENOMIC DNA]</scope>
    <source>
        <strain evidence="1 2">DSM 100115</strain>
    </source>
</reference>
<dbReference type="EMBL" id="RHHS01000013">
    <property type="protein sequence ID" value="RNB59514.1"/>
    <property type="molecule type" value="Genomic_DNA"/>
</dbReference>
<evidence type="ECO:0000313" key="1">
    <source>
        <dbReference type="EMBL" id="RNB59514.1"/>
    </source>
</evidence>
<evidence type="ECO:0000313" key="2">
    <source>
        <dbReference type="Proteomes" id="UP000268829"/>
    </source>
</evidence>
<name>A0A3M8B7T5_9BACL</name>
<dbReference type="OrthoDB" id="10001965at2"/>
<accession>A0A3M8B7T5</accession>
<proteinExistence type="predicted"/>
<dbReference type="AlphaFoldDB" id="A0A3M8B7T5"/>
<protein>
    <submittedName>
        <fullName evidence="1">Uncharacterized protein</fullName>
    </submittedName>
</protein>
<keyword evidence="2" id="KW-1185">Reference proteome</keyword>
<dbReference type="Proteomes" id="UP000268829">
    <property type="component" value="Unassembled WGS sequence"/>
</dbReference>